<keyword evidence="3" id="KW-1185">Reference proteome</keyword>
<evidence type="ECO:0000313" key="2">
    <source>
        <dbReference type="EMBL" id="KAL1589421.1"/>
    </source>
</evidence>
<dbReference type="SMART" id="SM00256">
    <property type="entry name" value="FBOX"/>
    <property type="match status" value="1"/>
</dbReference>
<evidence type="ECO:0000259" key="1">
    <source>
        <dbReference type="SMART" id="SM00256"/>
    </source>
</evidence>
<dbReference type="InterPro" id="IPR036047">
    <property type="entry name" value="F-box-like_dom_sf"/>
</dbReference>
<dbReference type="Pfam" id="PF12937">
    <property type="entry name" value="F-box-like"/>
    <property type="match status" value="1"/>
</dbReference>
<dbReference type="AlphaFoldDB" id="A0AB34KZT6"/>
<comment type="caution">
    <text evidence="2">The sequence shown here is derived from an EMBL/GenBank/DDBJ whole genome shotgun (WGS) entry which is preliminary data.</text>
</comment>
<gene>
    <name evidence="2" type="ORF">WHR41_01738</name>
</gene>
<dbReference type="InterPro" id="IPR001810">
    <property type="entry name" value="F-box_dom"/>
</dbReference>
<accession>A0AB34KZT6</accession>
<dbReference type="Gene3D" id="1.20.1280.50">
    <property type="match status" value="1"/>
</dbReference>
<dbReference type="Proteomes" id="UP000803884">
    <property type="component" value="Unassembled WGS sequence"/>
</dbReference>
<protein>
    <recommendedName>
        <fullName evidence="1">F-box domain-containing protein</fullName>
    </recommendedName>
</protein>
<feature type="domain" description="F-box" evidence="1">
    <location>
        <begin position="43"/>
        <end position="83"/>
    </location>
</feature>
<name>A0AB34KZT6_9PEZI</name>
<sequence>MPRSIGALYRSLPIPAIVRRSYADVLQSKYPAKPQSPVHKVFCTEELLEDILSHLPPLQLRNALLVCRRFRRCIDPKKCSRKMKRALGLEFTRRRWSDLAWEIYQLKRCYKIDHFHQNLLFNVSFSTSLTLGEEIVPVLQIAPFQRSSIMLSPGEDCVTIQLMLKSEDVNTEIRDLAPKGVVRLQSRGSVNMELYDDRYRHSWKDMKVVKAAVVVKVLIRVDFRKVMIADMHNIGHCGFPFCHVGSHGLQETVKCFSPQDATLGNLLDFLDVVEMEVMQNNSFIESVNRSSFVTKGRSPWIGRRGDPPLQITPSWN</sequence>
<organism evidence="2 3">
    <name type="scientific">Cladosporium halotolerans</name>
    <dbReference type="NCBI Taxonomy" id="1052096"/>
    <lineage>
        <taxon>Eukaryota</taxon>
        <taxon>Fungi</taxon>
        <taxon>Dikarya</taxon>
        <taxon>Ascomycota</taxon>
        <taxon>Pezizomycotina</taxon>
        <taxon>Dothideomycetes</taxon>
        <taxon>Dothideomycetidae</taxon>
        <taxon>Cladosporiales</taxon>
        <taxon>Cladosporiaceae</taxon>
        <taxon>Cladosporium</taxon>
    </lineage>
</organism>
<dbReference type="GeneID" id="96003182"/>
<dbReference type="SUPFAM" id="SSF81383">
    <property type="entry name" value="F-box domain"/>
    <property type="match status" value="1"/>
</dbReference>
<reference evidence="2 3" key="1">
    <citation type="journal article" date="2020" name="Microbiol. Resour. Announc.">
        <title>Draft Genome Sequence of a Cladosporium Species Isolated from the Mesophotic Ascidian Didemnum maculosum.</title>
        <authorList>
            <person name="Gioti A."/>
            <person name="Siaperas R."/>
            <person name="Nikolaivits E."/>
            <person name="Le Goff G."/>
            <person name="Ouazzani J."/>
            <person name="Kotoulas G."/>
            <person name="Topakas E."/>
        </authorList>
    </citation>
    <scope>NUCLEOTIDE SEQUENCE [LARGE SCALE GENOMIC DNA]</scope>
    <source>
        <strain evidence="2 3">TM138-S3</strain>
    </source>
</reference>
<evidence type="ECO:0000313" key="3">
    <source>
        <dbReference type="Proteomes" id="UP000803884"/>
    </source>
</evidence>
<proteinExistence type="predicted"/>
<dbReference type="RefSeq" id="XP_069232526.1">
    <property type="nucleotide sequence ID" value="XM_069370344.1"/>
</dbReference>
<dbReference type="EMBL" id="JAAQHG020000004">
    <property type="protein sequence ID" value="KAL1589421.1"/>
    <property type="molecule type" value="Genomic_DNA"/>
</dbReference>